<protein>
    <submittedName>
        <fullName evidence="1">CoA transferase</fullName>
    </submittedName>
</protein>
<dbReference type="InterPro" id="IPR003673">
    <property type="entry name" value="CoA-Trfase_fam_III"/>
</dbReference>
<dbReference type="Gene3D" id="3.40.50.10540">
    <property type="entry name" value="Crotonobetainyl-coa:carnitine coa-transferase, domain 1"/>
    <property type="match status" value="1"/>
</dbReference>
<dbReference type="PANTHER" id="PTHR48228">
    <property type="entry name" value="SUCCINYL-COA--D-CITRAMALATE COA-TRANSFERASE"/>
    <property type="match status" value="1"/>
</dbReference>
<dbReference type="Pfam" id="PF02515">
    <property type="entry name" value="CoA_transf_3"/>
    <property type="match status" value="1"/>
</dbReference>
<dbReference type="GO" id="GO:0016740">
    <property type="term" value="F:transferase activity"/>
    <property type="evidence" value="ECO:0007669"/>
    <property type="project" value="UniProtKB-KW"/>
</dbReference>
<accession>A0ABS5ES88</accession>
<keyword evidence="2" id="KW-1185">Reference proteome</keyword>
<proteinExistence type="predicted"/>
<name>A0ABS5ES88_9PROT</name>
<reference evidence="2" key="1">
    <citation type="journal article" date="2021" name="Syst. Appl. Microbiol.">
        <title>Roseomonas hellenica sp. nov., isolated from roots of wild-growing Alkanna tinctoria.</title>
        <authorList>
            <person name="Rat A."/>
            <person name="Naranjo H.D."/>
            <person name="Lebbe L."/>
            <person name="Cnockaert M."/>
            <person name="Krigas N."/>
            <person name="Grigoriadou K."/>
            <person name="Maloupa E."/>
            <person name="Willems A."/>
        </authorList>
    </citation>
    <scope>NUCLEOTIDE SEQUENCE [LARGE SCALE GENOMIC DNA]</scope>
    <source>
        <strain evidence="2">LMG 31523</strain>
    </source>
</reference>
<dbReference type="EMBL" id="JAAGBB010000002">
    <property type="protein sequence ID" value="MBR0663162.1"/>
    <property type="molecule type" value="Genomic_DNA"/>
</dbReference>
<dbReference type="InterPro" id="IPR023606">
    <property type="entry name" value="CoA-Trfase_III_dom_1_sf"/>
</dbReference>
<evidence type="ECO:0000313" key="2">
    <source>
        <dbReference type="Proteomes" id="UP001196870"/>
    </source>
</evidence>
<dbReference type="SUPFAM" id="SSF89796">
    <property type="entry name" value="CoA-transferase family III (CaiB/BaiF)"/>
    <property type="match status" value="1"/>
</dbReference>
<dbReference type="InterPro" id="IPR050509">
    <property type="entry name" value="CoA-transferase_III"/>
</dbReference>
<dbReference type="Proteomes" id="UP001196870">
    <property type="component" value="Unassembled WGS sequence"/>
</dbReference>
<evidence type="ECO:0000313" key="1">
    <source>
        <dbReference type="EMBL" id="MBR0663162.1"/>
    </source>
</evidence>
<comment type="caution">
    <text evidence="1">The sequence shown here is derived from an EMBL/GenBank/DDBJ whole genome shotgun (WGS) entry which is preliminary data.</text>
</comment>
<sequence length="374" mass="40615">MKLEGLRVVDLSWFLPGPYLTLALADHGAEVIKVEPPGEGDPGRRIGPPDGRTGVFFRNLNRGKKSLVLDLKRDEDRKTLLRFCDTADVVVESFRPGVAARLGVGYEQVSQRNPGVVYVSISAFGQDGPYRGRPAHDLALEAVSGVLSLTLGDDDRPAIPGIPAADITSALQGLSGVLMALLRRVSTGRGDYLDIAMHDALVAACANVVGPTFAEDRQPAVKQERTTGGAAFYRIYDTRDGRQLVLAGQEEKFVDTLLGALGRRDLAALCARGPGPHQQPVIEFLQATFRQRDLRDWLDWLGGLDVCFAPVNTLPEAFRDPNLLARGMVLVDADGRRHIAPAVRFRDEPARPSLREPLHGEHTATLRAALDTPA</sequence>
<dbReference type="RefSeq" id="WP_211850756.1">
    <property type="nucleotide sequence ID" value="NZ_JAAGBB010000002.1"/>
</dbReference>
<gene>
    <name evidence="1" type="ORF">GXW71_02220</name>
</gene>
<keyword evidence="1" id="KW-0808">Transferase</keyword>
<dbReference type="Gene3D" id="3.30.1540.10">
    <property type="entry name" value="formyl-coa transferase, domain 3"/>
    <property type="match status" value="1"/>
</dbReference>
<dbReference type="PANTHER" id="PTHR48228:SF5">
    <property type="entry name" value="ALPHA-METHYLACYL-COA RACEMASE"/>
    <property type="match status" value="1"/>
</dbReference>
<dbReference type="InterPro" id="IPR044855">
    <property type="entry name" value="CoA-Trfase_III_dom3_sf"/>
</dbReference>
<organism evidence="1 2">
    <name type="scientific">Plastoroseomonas hellenica</name>
    <dbReference type="NCBI Taxonomy" id="2687306"/>
    <lineage>
        <taxon>Bacteria</taxon>
        <taxon>Pseudomonadati</taxon>
        <taxon>Pseudomonadota</taxon>
        <taxon>Alphaproteobacteria</taxon>
        <taxon>Acetobacterales</taxon>
        <taxon>Acetobacteraceae</taxon>
        <taxon>Plastoroseomonas</taxon>
    </lineage>
</organism>